<dbReference type="EMBL" id="JAVREQ010000043">
    <property type="protein sequence ID" value="MDT0382593.1"/>
    <property type="molecule type" value="Genomic_DNA"/>
</dbReference>
<dbReference type="RefSeq" id="WP_311676171.1">
    <property type="nucleotide sequence ID" value="NZ_JAVREQ010000043.1"/>
</dbReference>
<proteinExistence type="predicted"/>
<protein>
    <submittedName>
        <fullName evidence="2">Uncharacterized protein</fullName>
    </submittedName>
</protein>
<dbReference type="Proteomes" id="UP001183414">
    <property type="component" value="Unassembled WGS sequence"/>
</dbReference>
<comment type="caution">
    <text evidence="2">The sequence shown here is derived from an EMBL/GenBank/DDBJ whole genome shotgun (WGS) entry which is preliminary data.</text>
</comment>
<reference evidence="3" key="1">
    <citation type="submission" date="2023-07" db="EMBL/GenBank/DDBJ databases">
        <title>30 novel species of actinomycetes from the DSMZ collection.</title>
        <authorList>
            <person name="Nouioui I."/>
        </authorList>
    </citation>
    <scope>NUCLEOTIDE SEQUENCE [LARGE SCALE GENOMIC DNA]</scope>
    <source>
        <strain evidence="3">DSM 42041</strain>
    </source>
</reference>
<feature type="compositionally biased region" description="Basic and acidic residues" evidence="1">
    <location>
        <begin position="104"/>
        <end position="122"/>
    </location>
</feature>
<evidence type="ECO:0000313" key="2">
    <source>
        <dbReference type="EMBL" id="MDT0382593.1"/>
    </source>
</evidence>
<feature type="region of interest" description="Disordered" evidence="1">
    <location>
        <begin position="84"/>
        <end position="142"/>
    </location>
</feature>
<accession>A0ABU2P3W3</accession>
<evidence type="ECO:0000256" key="1">
    <source>
        <dbReference type="SAM" id="MobiDB-lite"/>
    </source>
</evidence>
<name>A0ABU2P3W3_9ACTN</name>
<organism evidence="2 3">
    <name type="scientific">Streptomyces hazeniae</name>
    <dbReference type="NCBI Taxonomy" id="3075538"/>
    <lineage>
        <taxon>Bacteria</taxon>
        <taxon>Bacillati</taxon>
        <taxon>Actinomycetota</taxon>
        <taxon>Actinomycetes</taxon>
        <taxon>Kitasatosporales</taxon>
        <taxon>Streptomycetaceae</taxon>
        <taxon>Streptomyces</taxon>
    </lineage>
</organism>
<evidence type="ECO:0000313" key="3">
    <source>
        <dbReference type="Proteomes" id="UP001183414"/>
    </source>
</evidence>
<keyword evidence="3" id="KW-1185">Reference proteome</keyword>
<sequence length="176" mass="18883">MPRRAERPRACLGRALGQEPGEGKVARIIVPVYLAPGERPYAMMMSSGAYRPLVQVLQGLRAHDEWIVQRLMLATRTASGEPTAVLELDAGTPDSAGAGHSRSRAADEHDQEQPDGGEHGQEEDGPEQEGEDGGRGVAVGGDAAGVPLLRFSQSRDPAVIARWLRTRVIQRTARCG</sequence>
<gene>
    <name evidence="2" type="ORF">RM572_27955</name>
</gene>